<evidence type="ECO:0000256" key="4">
    <source>
        <dbReference type="SAM" id="MobiDB-lite"/>
    </source>
</evidence>
<evidence type="ECO:0000256" key="2">
    <source>
        <dbReference type="ARBA" id="ARBA00022676"/>
    </source>
</evidence>
<evidence type="ECO:0000259" key="6">
    <source>
        <dbReference type="Pfam" id="PF23524"/>
    </source>
</evidence>
<dbReference type="InterPro" id="IPR056576">
    <property type="entry name" value="MGAT4_A/B/C_C"/>
</dbReference>
<dbReference type="GO" id="GO:0008375">
    <property type="term" value="F:acetylglucosaminyltransferase activity"/>
    <property type="evidence" value="ECO:0007669"/>
    <property type="project" value="TreeGrafter"/>
</dbReference>
<dbReference type="RefSeq" id="XP_021098082.1">
    <property type="nucleotide sequence ID" value="XM_021242423.1"/>
</dbReference>
<reference evidence="8 9" key="1">
    <citation type="submission" date="2025-04" db="UniProtKB">
        <authorList>
            <consortium name="RefSeq"/>
        </authorList>
    </citation>
    <scope>IDENTIFICATION</scope>
</reference>
<evidence type="ECO:0000313" key="9">
    <source>
        <dbReference type="RefSeq" id="XP_021098082.1"/>
    </source>
</evidence>
<dbReference type="InterPro" id="IPR006759">
    <property type="entry name" value="Glyco_transf_54"/>
</dbReference>
<dbReference type="Pfam" id="PF23524">
    <property type="entry name" value="MGAT4A_C"/>
    <property type="match status" value="1"/>
</dbReference>
<dbReference type="GeneID" id="101723043"/>
<dbReference type="InterPro" id="IPR057279">
    <property type="entry name" value="MGAT4"/>
</dbReference>
<dbReference type="RefSeq" id="XP_021098079.1">
    <property type="nucleotide sequence ID" value="XM_021242420.1"/>
</dbReference>
<evidence type="ECO:0000313" key="8">
    <source>
        <dbReference type="RefSeq" id="XP_021098079.1"/>
    </source>
</evidence>
<dbReference type="PANTHER" id="PTHR12062">
    <property type="entry name" value="N-ACETYLGLUCOSAMINYLTRANSFERASE VI"/>
    <property type="match status" value="1"/>
</dbReference>
<dbReference type="GO" id="GO:0005793">
    <property type="term" value="C:endoplasmic reticulum-Golgi intermediate compartment"/>
    <property type="evidence" value="ECO:0007669"/>
    <property type="project" value="TreeGrafter"/>
</dbReference>
<accession>A0AAX6RNS5</accession>
<comment type="pathway">
    <text evidence="1">Protein modification; protein glycosylation.</text>
</comment>
<evidence type="ECO:0000259" key="5">
    <source>
        <dbReference type="Pfam" id="PF04666"/>
    </source>
</evidence>
<dbReference type="GO" id="GO:0005783">
    <property type="term" value="C:endoplasmic reticulum"/>
    <property type="evidence" value="ECO:0007669"/>
    <property type="project" value="TreeGrafter"/>
</dbReference>
<dbReference type="GO" id="GO:0006487">
    <property type="term" value="P:protein N-linked glycosylation"/>
    <property type="evidence" value="ECO:0007669"/>
    <property type="project" value="TreeGrafter"/>
</dbReference>
<proteinExistence type="predicted"/>
<dbReference type="PANTHER" id="PTHR12062:SF1">
    <property type="entry name" value="ALPHA-1,3-MANNOSYL-GLYCOPROTEIN 4-BETA-N-ACETYLGLUCOSAMINYLTRANSFERASE B"/>
    <property type="match status" value="1"/>
</dbReference>
<dbReference type="AlphaFoldDB" id="A0AAX6RNS5"/>
<dbReference type="Proteomes" id="UP000694906">
    <property type="component" value="Unplaced"/>
</dbReference>
<evidence type="ECO:0000256" key="1">
    <source>
        <dbReference type="ARBA" id="ARBA00004922"/>
    </source>
</evidence>
<gene>
    <name evidence="8 9" type="primary">Mgat4b</name>
</gene>
<dbReference type="Pfam" id="PF04666">
    <property type="entry name" value="MGAT4_cons"/>
    <property type="match status" value="1"/>
</dbReference>
<dbReference type="CTD" id="11282"/>
<keyword evidence="2" id="KW-0328">Glycosyltransferase</keyword>
<organism evidence="7 8">
    <name type="scientific">Heterocephalus glaber</name>
    <name type="common">Naked mole rat</name>
    <dbReference type="NCBI Taxonomy" id="10181"/>
    <lineage>
        <taxon>Eukaryota</taxon>
        <taxon>Metazoa</taxon>
        <taxon>Chordata</taxon>
        <taxon>Craniata</taxon>
        <taxon>Vertebrata</taxon>
        <taxon>Euteleostomi</taxon>
        <taxon>Mammalia</taxon>
        <taxon>Eutheria</taxon>
        <taxon>Euarchontoglires</taxon>
        <taxon>Glires</taxon>
        <taxon>Rodentia</taxon>
        <taxon>Hystricomorpha</taxon>
        <taxon>Bathyergidae</taxon>
        <taxon>Heterocephalus</taxon>
    </lineage>
</organism>
<keyword evidence="7" id="KW-1185">Reference proteome</keyword>
<feature type="domain" description="MGAT4 A/B/C C-terminal" evidence="6">
    <location>
        <begin position="495"/>
        <end position="635"/>
    </location>
</feature>
<name>A0AAX6RNS5_HETGA</name>
<dbReference type="GO" id="GO:0005795">
    <property type="term" value="C:Golgi stack"/>
    <property type="evidence" value="ECO:0007669"/>
    <property type="project" value="TreeGrafter"/>
</dbReference>
<feature type="region of interest" description="Disordered" evidence="4">
    <location>
        <begin position="1"/>
        <end position="89"/>
    </location>
</feature>
<evidence type="ECO:0000256" key="3">
    <source>
        <dbReference type="ARBA" id="ARBA00022679"/>
    </source>
</evidence>
<sequence>MRLEESWPSSPAFPERPRPHARQVPASPAQPPALVLFGRRPGLALAAPTRDPRTDPEGLAQGGHGRAELGRSTSPRGRKTWMGGEGRVPPAPARRCLGCTLAAHPQREGGGPRTAWQSPSDVADVYQREFLALRDRLHAAEQESLKRSKELNLVLDEIKRAVSERQALRDGEGNRTWGRLAEDPRLKPWNGSHRHVLHLPTVFHHLPHLLAKESSLQPAVRVGQGRTGASPCSPAVSVVMGIPSVRREVHSYLTDTLHSLISELSPQEKEDSVIVVLIAETDPQYTSAVTENIKALFPTEIRSGLLEVISPSPHFYPDFTRLRESFGDPKERVRWRTKQNLDYCFLMMYAQSKGIYYVQLEDDIVAKPNYLSTMKNFALQQPSEDWMILEFSQLGFIGKMFKSLDLSLIVEFILMFYRDKPIDWLLDHILWVKVCNPEKDAKHCDRQKANLRVRFKPSLFQHVGTHSSLAGKIQKLKDKDFGKQALRKEHVNPPAEVSTSLKTYQHFTLEKAYLREDFFWAFTPAAGDFIRFRFFQPLRLERFFFRSGNIEHPEDKLFNTSVEVLPFDNPQSDKEALQEGRPAALQYPRSPDGYLQIGSFYKGVAEGEVDPAFGPLEALRLSIQTDSPVWVILSEIFLKKAD</sequence>
<keyword evidence="3" id="KW-0808">Transferase</keyword>
<protein>
    <submittedName>
        <fullName evidence="8 9">Alpha-1,3-mannosyl-glycoprotein 4-beta-N-acetylglucosaminyltransferase B isoform X1</fullName>
    </submittedName>
</protein>
<evidence type="ECO:0000313" key="7">
    <source>
        <dbReference type="Proteomes" id="UP000694906"/>
    </source>
</evidence>
<feature type="domain" description="MGAT4 conserved region" evidence="5">
    <location>
        <begin position="199"/>
        <end position="481"/>
    </location>
</feature>